<dbReference type="Gene3D" id="3.20.20.80">
    <property type="entry name" value="Glycosidases"/>
    <property type="match status" value="1"/>
</dbReference>
<feature type="chain" id="PRO_5046824051" description="Glycosyl hydrolase" evidence="5">
    <location>
        <begin position="29"/>
        <end position="475"/>
    </location>
</feature>
<gene>
    <name evidence="8" type="ORF">LZ016_04015</name>
</gene>
<dbReference type="InterPro" id="IPR001139">
    <property type="entry name" value="Glyco_hydro_30"/>
</dbReference>
<dbReference type="PROSITE" id="PS51257">
    <property type="entry name" value="PROKAR_LIPOPROTEIN"/>
    <property type="match status" value="1"/>
</dbReference>
<reference evidence="8 9" key="1">
    <citation type="submission" date="2022-03" db="EMBL/GenBank/DDBJ databases">
        <authorList>
            <person name="Jo J.-H."/>
            <person name="Im W.-T."/>
        </authorList>
    </citation>
    <scope>NUCLEOTIDE SEQUENCE [LARGE SCALE GENOMIC DNA]</scope>
    <source>
        <strain evidence="8 9">SM33</strain>
    </source>
</reference>
<organism evidence="8 9">
    <name type="scientific">Sphingomonas telluris</name>
    <dbReference type="NCBI Taxonomy" id="2907998"/>
    <lineage>
        <taxon>Bacteria</taxon>
        <taxon>Pseudomonadati</taxon>
        <taxon>Pseudomonadota</taxon>
        <taxon>Alphaproteobacteria</taxon>
        <taxon>Sphingomonadales</taxon>
        <taxon>Sphingomonadaceae</taxon>
        <taxon>Sphingomonas</taxon>
    </lineage>
</organism>
<evidence type="ECO:0000256" key="2">
    <source>
        <dbReference type="ARBA" id="ARBA00022729"/>
    </source>
</evidence>
<dbReference type="Pfam" id="PF02055">
    <property type="entry name" value="Glyco_hydro_30"/>
    <property type="match status" value="1"/>
</dbReference>
<evidence type="ECO:0000259" key="6">
    <source>
        <dbReference type="Pfam" id="PF02055"/>
    </source>
</evidence>
<evidence type="ECO:0000256" key="4">
    <source>
        <dbReference type="RuleBase" id="RU361188"/>
    </source>
</evidence>
<evidence type="ECO:0000313" key="8">
    <source>
        <dbReference type="EMBL" id="MCH8615271.1"/>
    </source>
</evidence>
<dbReference type="InterPro" id="IPR017853">
    <property type="entry name" value="GH"/>
</dbReference>
<feature type="domain" description="Glycosyl hydrolase family 30 beta sandwich" evidence="7">
    <location>
        <begin position="407"/>
        <end position="466"/>
    </location>
</feature>
<dbReference type="RefSeq" id="WP_241446011.1">
    <property type="nucleotide sequence ID" value="NZ_JAKZHW010000001.1"/>
</dbReference>
<accession>A0ABS9VJX6</accession>
<name>A0ABS9VJX6_9SPHN</name>
<sequence length="475" mass="51644">MRRLVTAALAALSLAGCTSISLGPPQSADVWLTTADETQKLTQQPAVEPQGPATGGESLIVDTSERFQRMHGFGAAITDGSAQLISGLPEDQRKALMMELFGRGPNGLGLSFTRLTVGASDFSPDHYSYDDTPDNSPDPELRHFSIDYARRFVLPRTREALAINPDLKVMISPWSAPAWMKTSKSLIKGQLAPEHYPAFANYLARVVEEFGREGVRVSMLTIQNEPDFEPADYPGMRVNSPDRAIIIGRHVGPVFRARGLKTQILDYDHNWDNPEMPWTVLSDPVARKYVSGVAWHCYEGDVPAQSQVHDAFPDKDVWFTECSGGEWQPKFGETLGWMTSKLIIGGANNWSRGTLLWNLALDPAHGPHKGGCGDCRGVVTIDPATGAVTRNVEYYVLGHASRFVLPGAYRVAAASKDDSVEAAAFLNTDGSRVVILHRKSGDGPTTLVLDGQRYTVTLPGGAVATLRWSAPSGAK</sequence>
<comment type="similarity">
    <text evidence="1 4">Belongs to the glycosyl hydrolase 30 family.</text>
</comment>
<dbReference type="SUPFAM" id="SSF51445">
    <property type="entry name" value="(Trans)glycosidases"/>
    <property type="match status" value="1"/>
</dbReference>
<dbReference type="InterPro" id="IPR033452">
    <property type="entry name" value="GH30_C"/>
</dbReference>
<dbReference type="PANTHER" id="PTHR11069:SF23">
    <property type="entry name" value="LYSOSOMAL ACID GLUCOSYLCERAMIDASE"/>
    <property type="match status" value="1"/>
</dbReference>
<keyword evidence="4" id="KW-0326">Glycosidase</keyword>
<evidence type="ECO:0000313" key="9">
    <source>
        <dbReference type="Proteomes" id="UP001203058"/>
    </source>
</evidence>
<keyword evidence="9" id="KW-1185">Reference proteome</keyword>
<dbReference type="Gene3D" id="2.60.40.1180">
    <property type="entry name" value="Golgi alpha-mannosidase II"/>
    <property type="match status" value="1"/>
</dbReference>
<evidence type="ECO:0008006" key="10">
    <source>
        <dbReference type="Google" id="ProtNLM"/>
    </source>
</evidence>
<dbReference type="Pfam" id="PF17189">
    <property type="entry name" value="Glyco_hydro_30C"/>
    <property type="match status" value="1"/>
</dbReference>
<feature type="domain" description="Glycosyl hydrolase family 30 TIM-barrel" evidence="6">
    <location>
        <begin position="71"/>
        <end position="404"/>
    </location>
</feature>
<dbReference type="InterPro" id="IPR033453">
    <property type="entry name" value="Glyco_hydro_30_TIM-barrel"/>
</dbReference>
<proteinExistence type="inferred from homology"/>
<evidence type="ECO:0000256" key="3">
    <source>
        <dbReference type="ARBA" id="ARBA00022801"/>
    </source>
</evidence>
<feature type="signal peptide" evidence="5">
    <location>
        <begin position="1"/>
        <end position="28"/>
    </location>
</feature>
<comment type="caution">
    <text evidence="8">The sequence shown here is derived from an EMBL/GenBank/DDBJ whole genome shotgun (WGS) entry which is preliminary data.</text>
</comment>
<protein>
    <recommendedName>
        <fullName evidence="10">Glycosyl hydrolase</fullName>
    </recommendedName>
</protein>
<keyword evidence="2 5" id="KW-0732">Signal</keyword>
<dbReference type="Proteomes" id="UP001203058">
    <property type="component" value="Unassembled WGS sequence"/>
</dbReference>
<evidence type="ECO:0000256" key="1">
    <source>
        <dbReference type="ARBA" id="ARBA00005382"/>
    </source>
</evidence>
<evidence type="ECO:0000256" key="5">
    <source>
        <dbReference type="SAM" id="SignalP"/>
    </source>
</evidence>
<evidence type="ECO:0000259" key="7">
    <source>
        <dbReference type="Pfam" id="PF17189"/>
    </source>
</evidence>
<keyword evidence="3 4" id="KW-0378">Hydrolase</keyword>
<dbReference type="InterPro" id="IPR013780">
    <property type="entry name" value="Glyco_hydro_b"/>
</dbReference>
<dbReference type="PANTHER" id="PTHR11069">
    <property type="entry name" value="GLUCOSYLCERAMIDASE"/>
    <property type="match status" value="1"/>
</dbReference>
<dbReference type="EMBL" id="JAKZHW010000001">
    <property type="protein sequence ID" value="MCH8615271.1"/>
    <property type="molecule type" value="Genomic_DNA"/>
</dbReference>